<reference evidence="2 3" key="1">
    <citation type="submission" date="2016-10" db="EMBL/GenBank/DDBJ databases">
        <authorList>
            <person name="Varghese N."/>
            <person name="Submissions S."/>
        </authorList>
    </citation>
    <scope>NUCLEOTIDE SEQUENCE [LARGE SCALE GENOMIC DNA]</scope>
    <source>
        <strain evidence="2 3">BS3652</strain>
    </source>
</reference>
<organism evidence="2 3">
    <name type="scientific">Pseudomonas taetrolens</name>
    <dbReference type="NCBI Taxonomy" id="47884"/>
    <lineage>
        <taxon>Bacteria</taxon>
        <taxon>Pseudomonadati</taxon>
        <taxon>Pseudomonadota</taxon>
        <taxon>Gammaproteobacteria</taxon>
        <taxon>Pseudomonadales</taxon>
        <taxon>Pseudomonadaceae</taxon>
        <taxon>Pseudomonas</taxon>
    </lineage>
</organism>
<dbReference type="Proteomes" id="UP000183155">
    <property type="component" value="Unassembled WGS sequence"/>
</dbReference>
<comment type="caution">
    <text evidence="2">The sequence shown here is derived from an EMBL/GenBank/DDBJ whole genome shotgun (WGS) entry which is preliminary data.</text>
</comment>
<dbReference type="EMBL" id="FNRS01000001">
    <property type="protein sequence ID" value="SEB65838.1"/>
    <property type="molecule type" value="Genomic_DNA"/>
</dbReference>
<keyword evidence="3" id="KW-1185">Reference proteome</keyword>
<evidence type="ECO:0000313" key="2">
    <source>
        <dbReference type="EMBL" id="SEB65838.1"/>
    </source>
</evidence>
<feature type="signal peptide" evidence="1">
    <location>
        <begin position="1"/>
        <end position="27"/>
    </location>
</feature>
<accession>A0A1H4L5X5</accession>
<evidence type="ECO:0000256" key="1">
    <source>
        <dbReference type="SAM" id="SignalP"/>
    </source>
</evidence>
<proteinExistence type="predicted"/>
<name>A0A1H4L5X5_PSETA</name>
<gene>
    <name evidence="2" type="ORF">SAMN04490203_0898</name>
</gene>
<protein>
    <submittedName>
        <fullName evidence="2">Uncharacterized protein</fullName>
    </submittedName>
</protein>
<keyword evidence="1" id="KW-0732">Signal</keyword>
<dbReference type="RefSeq" id="WP_231995650.1">
    <property type="nucleotide sequence ID" value="NZ_JBQDTG010000023.1"/>
</dbReference>
<feature type="chain" id="PRO_5045899716" evidence="1">
    <location>
        <begin position="28"/>
        <end position="151"/>
    </location>
</feature>
<sequence>MMRYSLRWVTRLCLGLGLSVLSSGALAVDEVLEVEIFNATPYSISPGEDFSLLESPDNSGHDFIVESRASQELLYYLPESRGTETFTYRQGEQACLFGFGHLTPGASTINRWANAKSIGPVEIACAAELLAVPDHDEFVRNGGTRVLFTMG</sequence>
<evidence type="ECO:0000313" key="3">
    <source>
        <dbReference type="Proteomes" id="UP000183155"/>
    </source>
</evidence>